<dbReference type="AlphaFoldDB" id="A0A399RM53"/>
<dbReference type="PANTHER" id="PTHR33797:SF2">
    <property type="entry name" value="ORGANIC HYDROPEROXIDE RESISTANCE PROTEIN-LIKE"/>
    <property type="match status" value="1"/>
</dbReference>
<dbReference type="InterPro" id="IPR036102">
    <property type="entry name" value="OsmC/Ohrsf"/>
</dbReference>
<name>A0A399RM53_9PROT</name>
<dbReference type="Gene3D" id="3.30.300.20">
    <property type="match status" value="1"/>
</dbReference>
<keyword evidence="3" id="KW-1185">Reference proteome</keyword>
<evidence type="ECO:0000313" key="3">
    <source>
        <dbReference type="Proteomes" id="UP000265845"/>
    </source>
</evidence>
<dbReference type="PANTHER" id="PTHR33797">
    <property type="entry name" value="ORGANIC HYDROPEROXIDE RESISTANCE PROTEIN-LIKE"/>
    <property type="match status" value="1"/>
</dbReference>
<dbReference type="Gene3D" id="2.20.25.10">
    <property type="match status" value="1"/>
</dbReference>
<proteinExistence type="inferred from homology"/>
<dbReference type="GO" id="GO:0006979">
    <property type="term" value="P:response to oxidative stress"/>
    <property type="evidence" value="ECO:0007669"/>
    <property type="project" value="InterPro"/>
</dbReference>
<dbReference type="EMBL" id="QWGA01000003">
    <property type="protein sequence ID" value="RIJ31067.1"/>
    <property type="molecule type" value="Genomic_DNA"/>
</dbReference>
<dbReference type="SUPFAM" id="SSF82784">
    <property type="entry name" value="OsmC-like"/>
    <property type="match status" value="1"/>
</dbReference>
<dbReference type="Pfam" id="PF02566">
    <property type="entry name" value="OsmC"/>
    <property type="match status" value="1"/>
</dbReference>
<evidence type="ECO:0000313" key="2">
    <source>
        <dbReference type="EMBL" id="RIJ31067.1"/>
    </source>
</evidence>
<dbReference type="InterPro" id="IPR015946">
    <property type="entry name" value="KH_dom-like_a/b"/>
</dbReference>
<dbReference type="InterPro" id="IPR019953">
    <property type="entry name" value="OHR"/>
</dbReference>
<dbReference type="Proteomes" id="UP000265845">
    <property type="component" value="Unassembled WGS sequence"/>
</dbReference>
<protein>
    <submittedName>
        <fullName evidence="2">Organic hydroperoxide resistance protein</fullName>
    </submittedName>
</protein>
<evidence type="ECO:0000256" key="1">
    <source>
        <dbReference type="ARBA" id="ARBA00007378"/>
    </source>
</evidence>
<comment type="caution">
    <text evidence="2">The sequence shown here is derived from an EMBL/GenBank/DDBJ whole genome shotgun (WGS) entry which is preliminary data.</text>
</comment>
<reference evidence="2 3" key="1">
    <citation type="submission" date="2018-08" db="EMBL/GenBank/DDBJ databases">
        <title>Henriciella mobilis sp. nov., isolated from seawater.</title>
        <authorList>
            <person name="Cheng H."/>
            <person name="Wu Y.-H."/>
            <person name="Xu X.-W."/>
            <person name="Guo L.-L."/>
        </authorList>
    </citation>
    <scope>NUCLEOTIDE SEQUENCE [LARGE SCALE GENOMIC DNA]</scope>
    <source>
        <strain evidence="2 3">CCUG67844</strain>
    </source>
</reference>
<accession>A0A399RM53</accession>
<sequence>MSELYVTEVTATGGRQGDIKSDDGILQLELAPPAGLGGPGGKTNPEQMFAGGFAACFGNAVIHTARAQKLPVKDRDVEVVARVGLGPNGTGGFGLSVALETTIAGLDRDGAEKLVEAAEKVCPYSNAVRGNVDVAYSVKTR</sequence>
<dbReference type="InterPro" id="IPR003718">
    <property type="entry name" value="OsmC/Ohr_fam"/>
</dbReference>
<dbReference type="NCBIfam" id="TIGR03561">
    <property type="entry name" value="organ_hyd_perox"/>
    <property type="match status" value="1"/>
</dbReference>
<gene>
    <name evidence="2" type="ORF">D1222_02030</name>
</gene>
<comment type="similarity">
    <text evidence="1">Belongs to the OsmC/Ohr family.</text>
</comment>
<dbReference type="OrthoDB" id="9797508at2"/>
<dbReference type="RefSeq" id="WP_119452567.1">
    <property type="nucleotide sequence ID" value="NZ_QWGA01000003.1"/>
</dbReference>
<organism evidence="2 3">
    <name type="scientific">Henriciella algicola</name>
    <dbReference type="NCBI Taxonomy" id="1608422"/>
    <lineage>
        <taxon>Bacteria</taxon>
        <taxon>Pseudomonadati</taxon>
        <taxon>Pseudomonadota</taxon>
        <taxon>Alphaproteobacteria</taxon>
        <taxon>Hyphomonadales</taxon>
        <taxon>Hyphomonadaceae</taxon>
        <taxon>Henriciella</taxon>
    </lineage>
</organism>